<name>A0AAD7TXK1_9APHY</name>
<dbReference type="Proteomes" id="UP001215151">
    <property type="component" value="Unassembled WGS sequence"/>
</dbReference>
<dbReference type="AlphaFoldDB" id="A0AAD7TXK1"/>
<dbReference type="SUPFAM" id="SSF52047">
    <property type="entry name" value="RNI-like"/>
    <property type="match status" value="1"/>
</dbReference>
<dbReference type="Gene3D" id="1.20.1280.50">
    <property type="match status" value="1"/>
</dbReference>
<comment type="caution">
    <text evidence="1">The sequence shown here is derived from an EMBL/GenBank/DDBJ whole genome shotgun (WGS) entry which is preliminary data.</text>
</comment>
<evidence type="ECO:0000313" key="2">
    <source>
        <dbReference type="Proteomes" id="UP001215151"/>
    </source>
</evidence>
<dbReference type="PANTHER" id="PTHR38926">
    <property type="entry name" value="F-BOX DOMAIN CONTAINING PROTEIN, EXPRESSED"/>
    <property type="match status" value="1"/>
</dbReference>
<dbReference type="InterPro" id="IPR032675">
    <property type="entry name" value="LRR_dom_sf"/>
</dbReference>
<reference evidence="1" key="1">
    <citation type="submission" date="2022-11" db="EMBL/GenBank/DDBJ databases">
        <title>Genome Sequence of Cubamyces cubensis.</title>
        <authorList>
            <person name="Buettner E."/>
        </authorList>
    </citation>
    <scope>NUCLEOTIDE SEQUENCE</scope>
    <source>
        <strain evidence="1">MPL-01</strain>
    </source>
</reference>
<sequence length="1167" mass="130332">MWSLGQAGTGRLPPYPLALRMSHEKWPNAIKTNRPVGPLPNPLRAGALCGPFYGIPPPQCTSSMITSPSSQQTQLDDMIREREEELRGLYALKNASTPINRLPVEILAEIFLHVAQHARISAPGWHRILCVCRHWFVVGATMPRLWTRILCAGCSNQLRTSLARSKSIPVDIELTSATPSRGFTITEVIPIIAPHVHRLQSIRFGVVPSSDAPEVLAFLQNHSFPALQTLQALPRSNAGRLEVDLDRFPRLCELRFANLDAFPSTAIMSQLTTLELTAYGEEGPSLAMDELLTALQSLSNIEDLTLTDVNVRNTATPLLRGASKIELKKLRKIAITMDAVPMKRILSEIAIPPSATVYLSPECVENLPPGSFYELLDHSTKSLPLLKKLTVVHICATSWEVSIKGSTALSDHSLFKTSHPRCPFELSVDPEPLTDEDRVTVDLDDALRAVESMPEVQVLDIHVSPEMSIGVHWADSLLALYKLQELTVTMSVEPDSNAIGAHSLELLFKELTELPPFWKEWIAPEESMICTDLRHLRLVGLWNRPVGVAQRIAQCLRKRRRVLGREVALEELTINLDYNIMPYEDFLDFKRAFEEAVGPLVVRICAWIALTQMAGDRLRGRSTGQPPELLSADGVHSVTFDGRHPTLRDQLLDMVRQRGEERGCMHFLTSSYRAPISRLPAELLAEVFLYVKGNNAHWSGWHRILSVCRHWRSVDHLRISLARSKTIPVEIDLKPTGMSRTGNLALAEVIAIIIPHVHRLRALRLGTISVADVPNALAFLRSRSFPVLRALTAYPESQSHTLELEPHRFPGLRELCFERLNVFSSIAVMSQLTTLRFNAFNGLDDAFTMDSLLTAISSMANLEDLVLSHVYFRNTVIYPSARSKVGFSRLRSVEMTMDAAVTRRLLSYMIIPPSSRVYLALSLVHATSPQTFQDILPSDKSSLPILSELTVIRISATWAMVAFRGSISPDSDLNASPTLAYRFQVVVDVPDYEFEEADPELDDALEVLEYTPEVHTLYIQTSVSMSTGAAWLHALSGLPKLQRLTVVLTFDAYQRTEGTTVNTILSTLSSPPVDPLAHDGVICPNLKRLRLVGSWKWTVYMTERVVEYLEARRQLLGRQIALQELSIAIHGRLPSEDFQELKRGFEEAASSFVGRVVFESKAAPLEE</sequence>
<evidence type="ECO:0008006" key="3">
    <source>
        <dbReference type="Google" id="ProtNLM"/>
    </source>
</evidence>
<gene>
    <name evidence="1" type="ORF">ONZ51_g4836</name>
</gene>
<dbReference type="SUPFAM" id="SSF81383">
    <property type="entry name" value="F-box domain"/>
    <property type="match status" value="1"/>
</dbReference>
<protein>
    <recommendedName>
        <fullName evidence="3">F-box domain-containing protein</fullName>
    </recommendedName>
</protein>
<dbReference type="InterPro" id="IPR036047">
    <property type="entry name" value="F-box-like_dom_sf"/>
</dbReference>
<dbReference type="Gene3D" id="3.80.10.10">
    <property type="entry name" value="Ribonuclease Inhibitor"/>
    <property type="match status" value="1"/>
</dbReference>
<accession>A0AAD7TXK1</accession>
<keyword evidence="2" id="KW-1185">Reference proteome</keyword>
<organism evidence="1 2">
    <name type="scientific">Trametes cubensis</name>
    <dbReference type="NCBI Taxonomy" id="1111947"/>
    <lineage>
        <taxon>Eukaryota</taxon>
        <taxon>Fungi</taxon>
        <taxon>Dikarya</taxon>
        <taxon>Basidiomycota</taxon>
        <taxon>Agaricomycotina</taxon>
        <taxon>Agaricomycetes</taxon>
        <taxon>Polyporales</taxon>
        <taxon>Polyporaceae</taxon>
        <taxon>Trametes</taxon>
    </lineage>
</organism>
<proteinExistence type="predicted"/>
<evidence type="ECO:0000313" key="1">
    <source>
        <dbReference type="EMBL" id="KAJ8483263.1"/>
    </source>
</evidence>
<dbReference type="EMBL" id="JAPEVG010000097">
    <property type="protein sequence ID" value="KAJ8483263.1"/>
    <property type="molecule type" value="Genomic_DNA"/>
</dbReference>
<dbReference type="PANTHER" id="PTHR38926:SF72">
    <property type="entry name" value="IM:7136021-RELATED"/>
    <property type="match status" value="1"/>
</dbReference>